<dbReference type="SUPFAM" id="SSF52540">
    <property type="entry name" value="P-loop containing nucleoside triphosphate hydrolases"/>
    <property type="match status" value="1"/>
</dbReference>
<dbReference type="InterPro" id="IPR002586">
    <property type="entry name" value="CobQ/CobB/MinD/ParA_Nub-bd_dom"/>
</dbReference>
<proteinExistence type="predicted"/>
<accession>A0A2U1FMF1</accession>
<evidence type="ECO:0000313" key="2">
    <source>
        <dbReference type="EMBL" id="PVZ13347.1"/>
    </source>
</evidence>
<name>A0A2U1FMF1_9PORP</name>
<dbReference type="AlphaFoldDB" id="A0A2U1FMF1"/>
<feature type="domain" description="CobQ/CobB/MinD/ParA nucleotide binding" evidence="1">
    <location>
        <begin position="14"/>
        <end position="206"/>
    </location>
</feature>
<dbReference type="Pfam" id="PF01656">
    <property type="entry name" value="CbiA"/>
    <property type="match status" value="1"/>
</dbReference>
<sequence>MEITTSTAPIFLGFASQKGGVGKSTLAEIISSILYYEKGINLLVVDCDMTQDSFYKLREREKATIADNPELVRQMRTYFKAQGRVAYRVLKSSPENAIATAEEHIKENPQEGIELVIFDFPGHAGTEELLELSQWMDYILSPIEADVQSMVSCLAYAKVVCDLGVSMQSSRIKDIMLLWNKVDRRVRNTIIEYYSNYIAEQGITLLSSRVYATHRFTHELAAYGVRNVFRSTYIAPAKALREGTGIDELVAELMKHIHLTPESHAHD</sequence>
<gene>
    <name evidence="2" type="ORF">C7382_10340</name>
</gene>
<dbReference type="InterPro" id="IPR027417">
    <property type="entry name" value="P-loop_NTPase"/>
</dbReference>
<evidence type="ECO:0000313" key="3">
    <source>
        <dbReference type="Proteomes" id="UP000245462"/>
    </source>
</evidence>
<dbReference type="Gene3D" id="3.40.50.300">
    <property type="entry name" value="P-loop containing nucleotide triphosphate hydrolases"/>
    <property type="match status" value="1"/>
</dbReference>
<dbReference type="PANTHER" id="PTHR13696:SF52">
    <property type="entry name" value="PARA FAMILY PROTEIN CT_582"/>
    <property type="match status" value="1"/>
</dbReference>
<dbReference type="RefSeq" id="WP_116678660.1">
    <property type="nucleotide sequence ID" value="NZ_QEKY01000003.1"/>
</dbReference>
<dbReference type="OrthoDB" id="978593at2"/>
<dbReference type="Proteomes" id="UP000245462">
    <property type="component" value="Unassembled WGS sequence"/>
</dbReference>
<keyword evidence="3" id="KW-1185">Reference proteome</keyword>
<dbReference type="PANTHER" id="PTHR13696">
    <property type="entry name" value="P-LOOP CONTAINING NUCLEOSIDE TRIPHOSPHATE HYDROLASE"/>
    <property type="match status" value="1"/>
</dbReference>
<protein>
    <submittedName>
        <fullName evidence="2">Cellulose biosynthesis protein BcsQ</fullName>
    </submittedName>
</protein>
<reference evidence="2 3" key="1">
    <citation type="submission" date="2018-04" db="EMBL/GenBank/DDBJ databases">
        <title>Genomic Encyclopedia of Type Strains, Phase IV (KMG-IV): sequencing the most valuable type-strain genomes for metagenomic binning, comparative biology and taxonomic classification.</title>
        <authorList>
            <person name="Goeker M."/>
        </authorList>
    </citation>
    <scope>NUCLEOTIDE SEQUENCE [LARGE SCALE GENOMIC DNA]</scope>
    <source>
        <strain evidence="2 3">DSM 28520</strain>
    </source>
</reference>
<dbReference type="GeneID" id="94550108"/>
<dbReference type="EMBL" id="QEKY01000003">
    <property type="protein sequence ID" value="PVZ13347.1"/>
    <property type="molecule type" value="Genomic_DNA"/>
</dbReference>
<evidence type="ECO:0000259" key="1">
    <source>
        <dbReference type="Pfam" id="PF01656"/>
    </source>
</evidence>
<comment type="caution">
    <text evidence="2">The sequence shown here is derived from an EMBL/GenBank/DDBJ whole genome shotgun (WGS) entry which is preliminary data.</text>
</comment>
<organism evidence="2 3">
    <name type="scientific">Porphyromonas loveana</name>
    <dbReference type="NCBI Taxonomy" id="1884669"/>
    <lineage>
        <taxon>Bacteria</taxon>
        <taxon>Pseudomonadati</taxon>
        <taxon>Bacteroidota</taxon>
        <taxon>Bacteroidia</taxon>
        <taxon>Bacteroidales</taxon>
        <taxon>Porphyromonadaceae</taxon>
        <taxon>Porphyromonas</taxon>
    </lineage>
</organism>
<dbReference type="InterPro" id="IPR050678">
    <property type="entry name" value="DNA_Partitioning_ATPase"/>
</dbReference>